<dbReference type="EnsemblPlants" id="EMT14209">
    <property type="protein sequence ID" value="EMT14209"/>
    <property type="gene ID" value="F775_42652"/>
</dbReference>
<name>N1QV91_AEGTA</name>
<reference evidence="1" key="1">
    <citation type="submission" date="2015-06" db="UniProtKB">
        <authorList>
            <consortium name="EnsemblPlants"/>
        </authorList>
    </citation>
    <scope>IDENTIFICATION</scope>
</reference>
<organism evidence="1">
    <name type="scientific">Aegilops tauschii</name>
    <name type="common">Tausch's goatgrass</name>
    <name type="synonym">Aegilops squarrosa</name>
    <dbReference type="NCBI Taxonomy" id="37682"/>
    <lineage>
        <taxon>Eukaryota</taxon>
        <taxon>Viridiplantae</taxon>
        <taxon>Streptophyta</taxon>
        <taxon>Embryophyta</taxon>
        <taxon>Tracheophyta</taxon>
        <taxon>Spermatophyta</taxon>
        <taxon>Magnoliopsida</taxon>
        <taxon>Liliopsida</taxon>
        <taxon>Poales</taxon>
        <taxon>Poaceae</taxon>
        <taxon>BOP clade</taxon>
        <taxon>Pooideae</taxon>
        <taxon>Triticodae</taxon>
        <taxon>Triticeae</taxon>
        <taxon>Triticinae</taxon>
        <taxon>Aegilops</taxon>
    </lineage>
</organism>
<protein>
    <submittedName>
        <fullName evidence="1">Uncharacterized protein</fullName>
    </submittedName>
</protein>
<evidence type="ECO:0000313" key="1">
    <source>
        <dbReference type="EnsemblPlants" id="EMT14209"/>
    </source>
</evidence>
<dbReference type="AlphaFoldDB" id="N1QV91"/>
<proteinExistence type="predicted"/>
<sequence>MGENGGKGYRVYHRKWKDDGVACARPPCSSPARSGRTPALAPLPCSLANVSSGPGGVARR</sequence>
<accession>N1QV91</accession>